<name>A0AAV1K3U7_9NEOP</name>
<evidence type="ECO:0000313" key="1">
    <source>
        <dbReference type="EMBL" id="CAK1556412.1"/>
    </source>
</evidence>
<sequence>MQRREISAVDNLRLYEQALRKFRSVYEKRNNFTDSLASWNLVGPASLKLSMKDKLSAVKNTEFPVGKSTSLDHTECSA</sequence>
<protein>
    <submittedName>
        <fullName evidence="1">Uncharacterized protein</fullName>
    </submittedName>
</protein>
<keyword evidence="2" id="KW-1185">Reference proteome</keyword>
<accession>A0AAV1K3U7</accession>
<proteinExistence type="predicted"/>
<evidence type="ECO:0000313" key="2">
    <source>
        <dbReference type="Proteomes" id="UP001497472"/>
    </source>
</evidence>
<dbReference type="EMBL" id="CAVLEF010000283">
    <property type="protein sequence ID" value="CAK1556412.1"/>
    <property type="molecule type" value="Genomic_DNA"/>
</dbReference>
<reference evidence="1 2" key="1">
    <citation type="submission" date="2023-11" db="EMBL/GenBank/DDBJ databases">
        <authorList>
            <person name="Okamura Y."/>
        </authorList>
    </citation>
    <scope>NUCLEOTIDE SEQUENCE [LARGE SCALE GENOMIC DNA]</scope>
</reference>
<dbReference type="Proteomes" id="UP001497472">
    <property type="component" value="Unassembled WGS sequence"/>
</dbReference>
<dbReference type="AlphaFoldDB" id="A0AAV1K3U7"/>
<comment type="caution">
    <text evidence="1">The sequence shown here is derived from an EMBL/GenBank/DDBJ whole genome shotgun (WGS) entry which is preliminary data.</text>
</comment>
<gene>
    <name evidence="1" type="ORF">LNINA_LOCUS15165</name>
</gene>
<organism evidence="1 2">
    <name type="scientific">Leptosia nina</name>
    <dbReference type="NCBI Taxonomy" id="320188"/>
    <lineage>
        <taxon>Eukaryota</taxon>
        <taxon>Metazoa</taxon>
        <taxon>Ecdysozoa</taxon>
        <taxon>Arthropoda</taxon>
        <taxon>Hexapoda</taxon>
        <taxon>Insecta</taxon>
        <taxon>Pterygota</taxon>
        <taxon>Neoptera</taxon>
        <taxon>Endopterygota</taxon>
        <taxon>Lepidoptera</taxon>
        <taxon>Glossata</taxon>
        <taxon>Ditrysia</taxon>
        <taxon>Papilionoidea</taxon>
        <taxon>Pieridae</taxon>
        <taxon>Pierinae</taxon>
        <taxon>Leptosia</taxon>
    </lineage>
</organism>